<dbReference type="SUPFAM" id="SSF50156">
    <property type="entry name" value="PDZ domain-like"/>
    <property type="match status" value="1"/>
</dbReference>
<dbReference type="Gene3D" id="2.30.42.10">
    <property type="match status" value="1"/>
</dbReference>
<keyword evidence="5" id="KW-1185">Reference proteome</keyword>
<dbReference type="GO" id="GO:0006508">
    <property type="term" value="P:proteolysis"/>
    <property type="evidence" value="ECO:0007669"/>
    <property type="project" value="InterPro"/>
</dbReference>
<dbReference type="GO" id="GO:0030288">
    <property type="term" value="C:outer membrane-bounded periplasmic space"/>
    <property type="evidence" value="ECO:0007669"/>
    <property type="project" value="TreeGrafter"/>
</dbReference>
<dbReference type="InterPro" id="IPR036034">
    <property type="entry name" value="PDZ_sf"/>
</dbReference>
<dbReference type="SMART" id="SM00245">
    <property type="entry name" value="TSPc"/>
    <property type="match status" value="1"/>
</dbReference>
<comment type="caution">
    <text evidence="4">The sequence shown here is derived from an EMBL/GenBank/DDBJ whole genome shotgun (WGS) entry which is preliminary data.</text>
</comment>
<dbReference type="OrthoDB" id="9812068at2"/>
<gene>
    <name evidence="4" type="ORF">FDA94_18690</name>
</gene>
<evidence type="ECO:0000259" key="3">
    <source>
        <dbReference type="PROSITE" id="PS50106"/>
    </source>
</evidence>
<evidence type="ECO:0000256" key="1">
    <source>
        <dbReference type="SAM" id="MobiDB-lite"/>
    </source>
</evidence>
<dbReference type="Proteomes" id="UP000308705">
    <property type="component" value="Unassembled WGS sequence"/>
</dbReference>
<feature type="chain" id="PRO_5020573875" evidence="2">
    <location>
        <begin position="28"/>
        <end position="435"/>
    </location>
</feature>
<dbReference type="CDD" id="cd06567">
    <property type="entry name" value="Peptidase_S41"/>
    <property type="match status" value="1"/>
</dbReference>
<sequence>MTRAVAAGLLLLLAVSCTTPEPPRAQAGSPESTTCAPPKGPPREEAPTTIDVVEQAYFCILDEYWRAPAMDPRDLLVAGFTALTRALPGAPLSLPPLTGDPRGDWAAFEATYRKITDREDLAEVTLEAMVAALDDNHARWMHDVERPPGYYDGDGYGLGFQVTGDDPLFVSAVEGGAARKAGLRPGDVIENVDDPGLLRPRYPDGQPVELRLRRGDRRWSVTLTPGLYPRDLATLQVVQSRLIDDEVVYVRVRGFSPDAANRAFRAIDRLRAGRSVRGVVLDVRGNGGGSPVEATRLVSAFVHGKVTSHLCTVDDQCEPGQTDDTVGLVGLPLVVLVDGGCASACEHFSSAVKAHAAGLLVGTRTAGLISGPGEPFLLRDNTVLSFPTRRHLGPNREIVDRIGVAPHHFVPPTPDDAAAGRDAALAKALTLLDTR</sequence>
<organism evidence="4 5">
    <name type="scientific">Herbidospora galbida</name>
    <dbReference type="NCBI Taxonomy" id="2575442"/>
    <lineage>
        <taxon>Bacteria</taxon>
        <taxon>Bacillati</taxon>
        <taxon>Actinomycetota</taxon>
        <taxon>Actinomycetes</taxon>
        <taxon>Streptosporangiales</taxon>
        <taxon>Streptosporangiaceae</taxon>
        <taxon>Herbidospora</taxon>
    </lineage>
</organism>
<evidence type="ECO:0000256" key="2">
    <source>
        <dbReference type="SAM" id="SignalP"/>
    </source>
</evidence>
<accession>A0A4U3MCU2</accession>
<dbReference type="EMBL" id="SZQA01000017">
    <property type="protein sequence ID" value="TKK87148.1"/>
    <property type="molecule type" value="Genomic_DNA"/>
</dbReference>
<keyword evidence="2" id="KW-0732">Signal</keyword>
<dbReference type="GO" id="GO:0008236">
    <property type="term" value="F:serine-type peptidase activity"/>
    <property type="evidence" value="ECO:0007669"/>
    <property type="project" value="InterPro"/>
</dbReference>
<feature type="region of interest" description="Disordered" evidence="1">
    <location>
        <begin position="20"/>
        <end position="48"/>
    </location>
</feature>
<name>A0A4U3MCU2_9ACTN</name>
<feature type="domain" description="PDZ" evidence="3">
    <location>
        <begin position="155"/>
        <end position="194"/>
    </location>
</feature>
<dbReference type="PANTHER" id="PTHR32060">
    <property type="entry name" value="TAIL-SPECIFIC PROTEASE"/>
    <property type="match status" value="1"/>
</dbReference>
<dbReference type="AlphaFoldDB" id="A0A4U3MCU2"/>
<dbReference type="RefSeq" id="WP_137248347.1">
    <property type="nucleotide sequence ID" value="NZ_SZQA01000017.1"/>
</dbReference>
<dbReference type="InterPro" id="IPR005151">
    <property type="entry name" value="Tail-specific_protease"/>
</dbReference>
<dbReference type="Pfam" id="PF03572">
    <property type="entry name" value="Peptidase_S41"/>
    <property type="match status" value="1"/>
</dbReference>
<dbReference type="GO" id="GO:0004175">
    <property type="term" value="F:endopeptidase activity"/>
    <property type="evidence" value="ECO:0007669"/>
    <property type="project" value="TreeGrafter"/>
</dbReference>
<dbReference type="PANTHER" id="PTHR32060:SF30">
    <property type="entry name" value="CARBOXY-TERMINAL PROCESSING PROTEASE CTPA"/>
    <property type="match status" value="1"/>
</dbReference>
<feature type="signal peptide" evidence="2">
    <location>
        <begin position="1"/>
        <end position="27"/>
    </location>
</feature>
<evidence type="ECO:0000313" key="5">
    <source>
        <dbReference type="Proteomes" id="UP000308705"/>
    </source>
</evidence>
<evidence type="ECO:0000313" key="4">
    <source>
        <dbReference type="EMBL" id="TKK87148.1"/>
    </source>
</evidence>
<dbReference type="PROSITE" id="PS51257">
    <property type="entry name" value="PROKAR_LIPOPROTEIN"/>
    <property type="match status" value="1"/>
</dbReference>
<dbReference type="GO" id="GO:0007165">
    <property type="term" value="P:signal transduction"/>
    <property type="evidence" value="ECO:0007669"/>
    <property type="project" value="TreeGrafter"/>
</dbReference>
<dbReference type="InterPro" id="IPR001478">
    <property type="entry name" value="PDZ"/>
</dbReference>
<dbReference type="InterPro" id="IPR029045">
    <property type="entry name" value="ClpP/crotonase-like_dom_sf"/>
</dbReference>
<protein>
    <submittedName>
        <fullName evidence="4">Peptidase</fullName>
    </submittedName>
</protein>
<dbReference type="PROSITE" id="PS50106">
    <property type="entry name" value="PDZ"/>
    <property type="match status" value="1"/>
</dbReference>
<dbReference type="SUPFAM" id="SSF52096">
    <property type="entry name" value="ClpP/crotonase"/>
    <property type="match status" value="1"/>
</dbReference>
<proteinExistence type="predicted"/>
<reference evidence="4 5" key="1">
    <citation type="submission" date="2019-04" db="EMBL/GenBank/DDBJ databases">
        <title>Herbidospora sp. NEAU-GS14.nov., a novel actinomycete isolated from soil.</title>
        <authorList>
            <person name="Han L."/>
        </authorList>
    </citation>
    <scope>NUCLEOTIDE SEQUENCE [LARGE SCALE GENOMIC DNA]</scope>
    <source>
        <strain evidence="4 5">NEAU-GS14</strain>
    </source>
</reference>
<dbReference type="Gene3D" id="3.90.226.10">
    <property type="entry name" value="2-enoyl-CoA Hydratase, Chain A, domain 1"/>
    <property type="match status" value="1"/>
</dbReference>